<dbReference type="Proteomes" id="UP000286947">
    <property type="component" value="Unassembled WGS sequence"/>
</dbReference>
<reference evidence="1 2" key="1">
    <citation type="submission" date="2018-01" db="EMBL/GenBank/DDBJ databases">
        <title>Saezia sanguinis gen. nov., sp. nov., in the order Burkholderiales isolated from human blood.</title>
        <authorList>
            <person name="Medina-Pascual M.J."/>
            <person name="Valdezate S."/>
            <person name="Monzon S."/>
            <person name="Cuesta I."/>
            <person name="Carrasco G."/>
            <person name="Villalon P."/>
            <person name="Saez-Nieto J.A."/>
        </authorList>
    </citation>
    <scope>NUCLEOTIDE SEQUENCE [LARGE SCALE GENOMIC DNA]</scope>
    <source>
        <strain evidence="1 2">CNM695-12</strain>
    </source>
</reference>
<evidence type="ECO:0000313" key="1">
    <source>
        <dbReference type="EMBL" id="RUS67829.1"/>
    </source>
</evidence>
<organism evidence="1 2">
    <name type="scientific">Saezia sanguinis</name>
    <dbReference type="NCBI Taxonomy" id="1965230"/>
    <lineage>
        <taxon>Bacteria</taxon>
        <taxon>Pseudomonadati</taxon>
        <taxon>Pseudomonadota</taxon>
        <taxon>Betaproteobacteria</taxon>
        <taxon>Burkholderiales</taxon>
        <taxon>Saeziaceae</taxon>
        <taxon>Saezia</taxon>
    </lineage>
</organism>
<evidence type="ECO:0000313" key="2">
    <source>
        <dbReference type="Proteomes" id="UP000286947"/>
    </source>
</evidence>
<protein>
    <submittedName>
        <fullName evidence="1">Uncharacterized protein</fullName>
    </submittedName>
</protein>
<dbReference type="EMBL" id="PQSP01000001">
    <property type="protein sequence ID" value="RUS67829.1"/>
    <property type="molecule type" value="Genomic_DNA"/>
</dbReference>
<accession>A0A433SGF2</accession>
<gene>
    <name evidence="1" type="ORF">CUZ56_00309</name>
</gene>
<dbReference type="AlphaFoldDB" id="A0A433SGF2"/>
<sequence precursor="true">MMTISRTLIPGALLFFISGVSTVQALVPEIALGMYRASGANNYDLLPNTINIIGASDNAQLQFMSGPVTVNGSSSNHPDFSMRAVTSSSITVGNDLTLI</sequence>
<proteinExistence type="predicted"/>
<keyword evidence="2" id="KW-1185">Reference proteome</keyword>
<name>A0A433SGF2_9BURK</name>
<comment type="caution">
    <text evidence="1">The sequence shown here is derived from an EMBL/GenBank/DDBJ whole genome shotgun (WGS) entry which is preliminary data.</text>
</comment>
<dbReference type="RefSeq" id="WP_126977538.1">
    <property type="nucleotide sequence ID" value="NZ_PQSP01000001.1"/>
</dbReference>